<reference evidence="1 2" key="1">
    <citation type="journal article" date="2011" name="J. Bacteriol.">
        <title>Complete genome of the cellulolytic ruminal bacterium Ruminococcus albus 7.</title>
        <authorList>
            <person name="Suen G."/>
            <person name="Stevenson D.M."/>
            <person name="Bruce D.C."/>
            <person name="Chertkov O."/>
            <person name="Copeland A."/>
            <person name="Cheng J.F."/>
            <person name="Detter C."/>
            <person name="Detter J.C."/>
            <person name="Goodwin L.A."/>
            <person name="Han C.S."/>
            <person name="Hauser L.J."/>
            <person name="Ivanova N.N."/>
            <person name="Kyrpides N.C."/>
            <person name="Land M.L."/>
            <person name="Lapidus A."/>
            <person name="Lucas S."/>
            <person name="Ovchinnikova G."/>
            <person name="Pitluck S."/>
            <person name="Tapia R."/>
            <person name="Woyke T."/>
            <person name="Boyum J."/>
            <person name="Mead D."/>
            <person name="Weimer P.J."/>
        </authorList>
    </citation>
    <scope>NUCLEOTIDE SEQUENCE [LARGE SCALE GENOMIC DNA]</scope>
    <source>
        <strain evidence="2">ATCC 27210 / DSM 20455 / JCM 14654 / NCDO 2250 / 7</strain>
    </source>
</reference>
<dbReference type="AlphaFoldDB" id="E6UG99"/>
<evidence type="ECO:0000313" key="1">
    <source>
        <dbReference type="EMBL" id="ADU21937.1"/>
    </source>
</evidence>
<evidence type="ECO:0000313" key="2">
    <source>
        <dbReference type="Proteomes" id="UP000006919"/>
    </source>
</evidence>
<dbReference type="EMBL" id="CP002403">
    <property type="protein sequence ID" value="ADU21937.1"/>
    <property type="molecule type" value="Genomic_DNA"/>
</dbReference>
<dbReference type="Proteomes" id="UP000006919">
    <property type="component" value="Chromosome"/>
</dbReference>
<dbReference type="HOGENOM" id="CLU_2847175_0_0_9"/>
<sequence>MDILKIIGTTEDELEMAMALSEVNQYLATKQSRGQRSDSSITDSLSVLFFLMNLPEHLTNKPKVR</sequence>
<dbReference type="RefSeq" id="WP_013498106.1">
    <property type="nucleotide sequence ID" value="NC_014833.1"/>
</dbReference>
<name>E6UG99_RUMA7</name>
<dbReference type="KEGG" id="ral:Rumal_1423"/>
<protein>
    <submittedName>
        <fullName evidence="1">Uncharacterized protein</fullName>
    </submittedName>
</protein>
<dbReference type="STRING" id="697329.Rumal_1423"/>
<proteinExistence type="predicted"/>
<accession>E6UG99</accession>
<gene>
    <name evidence="1" type="ordered locus">Rumal_1423</name>
</gene>
<organism evidence="1 2">
    <name type="scientific">Ruminococcus albus (strain ATCC 27210 / DSM 20455 / JCM 14654 / NCDO 2250 / 7)</name>
    <dbReference type="NCBI Taxonomy" id="697329"/>
    <lineage>
        <taxon>Bacteria</taxon>
        <taxon>Bacillati</taxon>
        <taxon>Bacillota</taxon>
        <taxon>Clostridia</taxon>
        <taxon>Eubacteriales</taxon>
        <taxon>Oscillospiraceae</taxon>
        <taxon>Ruminococcus</taxon>
    </lineage>
</organism>